<dbReference type="Pfam" id="PF05065">
    <property type="entry name" value="Phage_capsid"/>
    <property type="match status" value="1"/>
</dbReference>
<organism evidence="4 5">
    <name type="scientific">Companilactobacillus futsaii</name>
    <dbReference type="NCBI Taxonomy" id="938155"/>
    <lineage>
        <taxon>Bacteria</taxon>
        <taxon>Bacillati</taxon>
        <taxon>Bacillota</taxon>
        <taxon>Bacilli</taxon>
        <taxon>Lactobacillales</taxon>
        <taxon>Lactobacillaceae</taxon>
        <taxon>Companilactobacillus</taxon>
    </lineage>
</organism>
<evidence type="ECO:0000256" key="1">
    <source>
        <dbReference type="ARBA" id="ARBA00004328"/>
    </source>
</evidence>
<dbReference type="AlphaFoldDB" id="A0A5B7T0B9"/>
<evidence type="ECO:0000256" key="2">
    <source>
        <dbReference type="SAM" id="Coils"/>
    </source>
</evidence>
<dbReference type="Proteomes" id="UP000310673">
    <property type="component" value="Chromosome"/>
</dbReference>
<comment type="subcellular location">
    <subcellularLocation>
        <location evidence="1">Virion</location>
    </subcellularLocation>
</comment>
<keyword evidence="2" id="KW-0175">Coiled coil</keyword>
<evidence type="ECO:0000259" key="3">
    <source>
        <dbReference type="Pfam" id="PF05065"/>
    </source>
</evidence>
<dbReference type="InterPro" id="IPR054612">
    <property type="entry name" value="Phage_capsid-like_C"/>
</dbReference>
<dbReference type="InterPro" id="IPR024455">
    <property type="entry name" value="Phage_capsid"/>
</dbReference>
<reference evidence="4 5" key="1">
    <citation type="submission" date="2019-05" db="EMBL/GenBank/DDBJ databases">
        <title>Genome Sequence of Lactobacillus futsaii Y97, a Potential Probiotic Strain Isolated from the Futsai of Taiwan.</title>
        <authorList>
            <person name="Du X."/>
        </authorList>
    </citation>
    <scope>NUCLEOTIDE SEQUENCE [LARGE SCALE GENOMIC DNA]</scope>
    <source>
        <strain evidence="4 5">Y97</strain>
    </source>
</reference>
<accession>A0A5B7T0B9</accession>
<dbReference type="EMBL" id="CP040736">
    <property type="protein sequence ID" value="QCX24030.1"/>
    <property type="molecule type" value="Genomic_DNA"/>
</dbReference>
<dbReference type="NCBIfam" id="TIGR01554">
    <property type="entry name" value="major_cap_HK97"/>
    <property type="match status" value="1"/>
</dbReference>
<dbReference type="SUPFAM" id="SSF56563">
    <property type="entry name" value="Major capsid protein gp5"/>
    <property type="match status" value="1"/>
</dbReference>
<dbReference type="RefSeq" id="WP_057813895.1">
    <property type="nucleotide sequence ID" value="NZ_CP040736.1"/>
</dbReference>
<sequence>MTVTLYQMKDNLSQVGQELQQVNDEIAMKAGNPSFPDKDLNALSQKADGLENRYNLLKAQVDKKEKLEKNKNKGFINIDPKEKKTHAYAQLIRSVMRNEAPSKEILQVLGDDNGTGDNGTGGQAFLPVTVSNKIITEPLDDNPLRQDETVSGITNLILPRVRFQIDDDDFVNDQEVAKELKTKGDTVTFGRFKTKIKAALSEAILLGTDSALVSYTNAALQAGLAAKEKRVAFAKTPKAGEEHMSFYAKEVGIKSIDGSSTFDAITNAAADVKDRFQNGMKIYMTRPTYMSMIKELVNNSGDLFGKKPEEILGYPVRFNELATEPVVGNFTYAQLNYEIAQTLYEQWKDYDKGINYFQLTAWFDHQILLASAFRLANVTAGK</sequence>
<name>A0A5B7T0B9_9LACO</name>
<protein>
    <submittedName>
        <fullName evidence="4">Phage major capsid protein</fullName>
    </submittedName>
</protein>
<evidence type="ECO:0000313" key="5">
    <source>
        <dbReference type="Proteomes" id="UP000310673"/>
    </source>
</evidence>
<feature type="domain" description="Phage capsid-like C-terminal" evidence="3">
    <location>
        <begin position="123"/>
        <end position="376"/>
    </location>
</feature>
<dbReference type="KEGG" id="lft:FG051_02445"/>
<dbReference type="STRING" id="1423818.FC88_GL000199"/>
<proteinExistence type="predicted"/>
<evidence type="ECO:0000313" key="4">
    <source>
        <dbReference type="EMBL" id="QCX24030.1"/>
    </source>
</evidence>
<feature type="coiled-coil region" evidence="2">
    <location>
        <begin position="5"/>
        <end position="67"/>
    </location>
</feature>
<gene>
    <name evidence="4" type="ORF">FG051_02445</name>
</gene>